<dbReference type="Pfam" id="PF04203">
    <property type="entry name" value="Sortase"/>
    <property type="match status" value="1"/>
</dbReference>
<accession>A0A4Y1Z7F4</accession>
<gene>
    <name evidence="2" type="ORF">NBRC111894_420</name>
</gene>
<reference evidence="2 3" key="1">
    <citation type="submission" date="2017-11" db="EMBL/GenBank/DDBJ databases">
        <title>Draft Genome Sequence of Sporolactobacillus inulinus NBRC 111894 Isolated from Koso, a Japanese Sugar-Vegetable Fermented Beverage.</title>
        <authorList>
            <person name="Chiou T.Y."/>
            <person name="Oshima K."/>
            <person name="Suda W."/>
            <person name="Hattori M."/>
            <person name="Takahashi T."/>
        </authorList>
    </citation>
    <scope>NUCLEOTIDE SEQUENCE [LARGE SCALE GENOMIC DNA]</scope>
    <source>
        <strain evidence="2 3">NBRC111894</strain>
    </source>
</reference>
<proteinExistence type="predicted"/>
<dbReference type="InterPro" id="IPR023365">
    <property type="entry name" value="Sortase_dom-sf"/>
</dbReference>
<comment type="caution">
    <text evidence="2">The sequence shown here is derived from an EMBL/GenBank/DDBJ whole genome shotgun (WGS) entry which is preliminary data.</text>
</comment>
<name>A0A4Y1Z7F4_9BACL</name>
<dbReference type="InterPro" id="IPR005754">
    <property type="entry name" value="Sortase"/>
</dbReference>
<keyword evidence="1" id="KW-0378">Hydrolase</keyword>
<dbReference type="EMBL" id="BEXB01000002">
    <property type="protein sequence ID" value="GAY74866.1"/>
    <property type="molecule type" value="Genomic_DNA"/>
</dbReference>
<dbReference type="SUPFAM" id="SSF63817">
    <property type="entry name" value="Sortase"/>
    <property type="match status" value="1"/>
</dbReference>
<protein>
    <submittedName>
        <fullName evidence="2">Sortase A</fullName>
    </submittedName>
</protein>
<sequence length="59" mass="6479">MKRLGIALPILKGTTSSNLLVGAATMRSDQKMGSGNYALAGHHMRREICFWSINACENR</sequence>
<evidence type="ECO:0000313" key="3">
    <source>
        <dbReference type="Proteomes" id="UP000319716"/>
    </source>
</evidence>
<dbReference type="Proteomes" id="UP000319716">
    <property type="component" value="Unassembled WGS sequence"/>
</dbReference>
<evidence type="ECO:0000313" key="2">
    <source>
        <dbReference type="EMBL" id="GAY74866.1"/>
    </source>
</evidence>
<dbReference type="Gene3D" id="2.40.260.10">
    <property type="entry name" value="Sortase"/>
    <property type="match status" value="1"/>
</dbReference>
<organism evidence="2 3">
    <name type="scientific">Sporolactobacillus inulinus</name>
    <dbReference type="NCBI Taxonomy" id="2078"/>
    <lineage>
        <taxon>Bacteria</taxon>
        <taxon>Bacillati</taxon>
        <taxon>Bacillota</taxon>
        <taxon>Bacilli</taxon>
        <taxon>Bacillales</taxon>
        <taxon>Sporolactobacillaceae</taxon>
        <taxon>Sporolactobacillus</taxon>
    </lineage>
</organism>
<dbReference type="GO" id="GO:0016787">
    <property type="term" value="F:hydrolase activity"/>
    <property type="evidence" value="ECO:0007669"/>
    <property type="project" value="UniProtKB-KW"/>
</dbReference>
<dbReference type="AlphaFoldDB" id="A0A4Y1Z7F4"/>
<evidence type="ECO:0000256" key="1">
    <source>
        <dbReference type="ARBA" id="ARBA00022801"/>
    </source>
</evidence>